<evidence type="ECO:0000256" key="4">
    <source>
        <dbReference type="ARBA" id="ARBA00022989"/>
    </source>
</evidence>
<comment type="subcellular location">
    <subcellularLocation>
        <location evidence="1">Cell membrane</location>
        <topology evidence="1">Multi-pass membrane protein</topology>
    </subcellularLocation>
</comment>
<evidence type="ECO:0000313" key="9">
    <source>
        <dbReference type="EMBL" id="SNT01048.1"/>
    </source>
</evidence>
<feature type="transmembrane region" description="Helical" evidence="7">
    <location>
        <begin position="788"/>
        <end position="811"/>
    </location>
</feature>
<feature type="transmembrane region" description="Helical" evidence="7">
    <location>
        <begin position="499"/>
        <end position="519"/>
    </location>
</feature>
<dbReference type="GO" id="GO:0022857">
    <property type="term" value="F:transmembrane transporter activity"/>
    <property type="evidence" value="ECO:0007669"/>
    <property type="project" value="TreeGrafter"/>
</dbReference>
<accession>A0A239J6E2</accession>
<evidence type="ECO:0000256" key="1">
    <source>
        <dbReference type="ARBA" id="ARBA00004651"/>
    </source>
</evidence>
<evidence type="ECO:0000256" key="3">
    <source>
        <dbReference type="ARBA" id="ARBA00022692"/>
    </source>
</evidence>
<dbReference type="EMBL" id="FZNR01000033">
    <property type="protein sequence ID" value="SNT01048.1"/>
    <property type="molecule type" value="Genomic_DNA"/>
</dbReference>
<feature type="transmembrane region" description="Helical" evidence="7">
    <location>
        <begin position="748"/>
        <end position="767"/>
    </location>
</feature>
<dbReference type="InterPro" id="IPR050250">
    <property type="entry name" value="Macrolide_Exporter_MacB"/>
</dbReference>
<dbReference type="RefSeq" id="WP_089298825.1">
    <property type="nucleotide sequence ID" value="NZ_BOMU01000115.1"/>
</dbReference>
<feature type="transmembrane region" description="Helical" evidence="7">
    <location>
        <begin position="288"/>
        <end position="309"/>
    </location>
</feature>
<feature type="transmembrane region" description="Helical" evidence="7">
    <location>
        <begin position="369"/>
        <end position="391"/>
    </location>
</feature>
<feature type="domain" description="ABC3 transporter permease C-terminal" evidence="8">
    <location>
        <begin position="748"/>
        <end position="854"/>
    </location>
</feature>
<dbReference type="Pfam" id="PF02687">
    <property type="entry name" value="FtsX"/>
    <property type="match status" value="1"/>
</dbReference>
<keyword evidence="10" id="KW-1185">Reference proteome</keyword>
<comment type="similarity">
    <text evidence="6">Belongs to the ABC-4 integral membrane protein family.</text>
</comment>
<gene>
    <name evidence="9" type="ORF">SAMN06264365_1333</name>
</gene>
<dbReference type="GO" id="GO:0005886">
    <property type="term" value="C:plasma membrane"/>
    <property type="evidence" value="ECO:0007669"/>
    <property type="project" value="UniProtKB-SubCell"/>
</dbReference>
<evidence type="ECO:0000256" key="5">
    <source>
        <dbReference type="ARBA" id="ARBA00023136"/>
    </source>
</evidence>
<dbReference type="InterPro" id="IPR003838">
    <property type="entry name" value="ABC3_permease_C"/>
</dbReference>
<keyword evidence="3 7" id="KW-0812">Transmembrane</keyword>
<dbReference type="PANTHER" id="PTHR30572:SF4">
    <property type="entry name" value="ABC TRANSPORTER PERMEASE YTRF"/>
    <property type="match status" value="1"/>
</dbReference>
<proteinExistence type="inferred from homology"/>
<name>A0A239J6E2_9ACTN</name>
<keyword evidence="2" id="KW-1003">Cell membrane</keyword>
<evidence type="ECO:0000256" key="7">
    <source>
        <dbReference type="SAM" id="Phobius"/>
    </source>
</evidence>
<dbReference type="OrthoDB" id="3276748at2"/>
<feature type="transmembrane region" description="Helical" evidence="7">
    <location>
        <begin position="341"/>
        <end position="363"/>
    </location>
</feature>
<evidence type="ECO:0000313" key="10">
    <source>
        <dbReference type="Proteomes" id="UP000198415"/>
    </source>
</evidence>
<feature type="transmembrane region" description="Helical" evidence="7">
    <location>
        <begin position="838"/>
        <end position="856"/>
    </location>
</feature>
<feature type="transmembrane region" description="Helical" evidence="7">
    <location>
        <begin position="442"/>
        <end position="463"/>
    </location>
</feature>
<dbReference type="AlphaFoldDB" id="A0A239J6E2"/>
<organism evidence="9 10">
    <name type="scientific">Actinoplanes regularis</name>
    <dbReference type="NCBI Taxonomy" id="52697"/>
    <lineage>
        <taxon>Bacteria</taxon>
        <taxon>Bacillati</taxon>
        <taxon>Actinomycetota</taxon>
        <taxon>Actinomycetes</taxon>
        <taxon>Micromonosporales</taxon>
        <taxon>Micromonosporaceae</taxon>
        <taxon>Actinoplanes</taxon>
    </lineage>
</organism>
<evidence type="ECO:0000256" key="2">
    <source>
        <dbReference type="ARBA" id="ARBA00022475"/>
    </source>
</evidence>
<keyword evidence="5 7" id="KW-0472">Membrane</keyword>
<evidence type="ECO:0000259" key="8">
    <source>
        <dbReference type="Pfam" id="PF02687"/>
    </source>
</evidence>
<feature type="transmembrane region" description="Helical" evidence="7">
    <location>
        <begin position="412"/>
        <end position="430"/>
    </location>
</feature>
<keyword evidence="4 7" id="KW-1133">Transmembrane helix</keyword>
<dbReference type="Proteomes" id="UP000198415">
    <property type="component" value="Unassembled WGS sequence"/>
</dbReference>
<reference evidence="9 10" key="1">
    <citation type="submission" date="2017-06" db="EMBL/GenBank/DDBJ databases">
        <authorList>
            <person name="Kim H.J."/>
            <person name="Triplett B.A."/>
        </authorList>
    </citation>
    <scope>NUCLEOTIDE SEQUENCE [LARGE SCALE GENOMIC DNA]</scope>
    <source>
        <strain evidence="9 10">DSM 43151</strain>
    </source>
</reference>
<protein>
    <submittedName>
        <fullName evidence="9">Putative ABC transport system permease protein</fullName>
    </submittedName>
</protein>
<sequence length="875" mass="90397">MSVVRRVRAFAGQLALLALLAGLTAFLVSGPARLANGRTDDGLRGDIGKLASSNRDLTFSGRPVDGEVSAAAQADRLATLRADLPAPLPGLVGAAWYLAESDPLSVIPAGTTAGPCPNLAKLRFEPDTAQAVTMVQGRAARSGGTPEVIVGQDLAQAFGLEVGDTFGLSGRWGETRTRVAGVFTPVNPADPIWDDQRLATGACGESVRKEGVMLTDQAGALAAGAELQDLTDRWRYRLDERRITADRVDALTMAVAAARRTPPAGTTLWSSLDSTLAEFDRQVRAVQALLAVVQAGILATAAGLILLAARLMADRRRAEFALLRARGGAVRSVAGRTIREALIVVPVAVAAGWLAGALLPGRADDFEPLLVGIVALLGVLAAPVYAALAARHPSFTGHRSDEAALRPSARRLTAEGFLIVLAAGGVYLLRRRGLDTGAGVDPYLIAAPVLLALAASVVALRVVPFPLRWAGRLAARARGAIAFLGLSGAGRAPLHSGPLAVLVVAIATGLFTGTVTSTVDGGRDRAADLVVPADAVISGYYFTPDTDRRVAELPHVSRATSMLLAPGAEIHGDAGPMILQGEAMVLNATTAGLELPPALTGAVPGGERVPAAVSRHLAGQIGGNGTVEVQGRTYKFTIAATLDSVPGLDAETRDFLVLPQQAMPIPDYQPLRPNRILVDGDGFDVGQLRTVADAGQREQLKQTTGRTVEDWQLPVPAVVTTHAAYRAALEQRGVDGALSFTFTAGMSAAALLALSSVVLAVLTGAPARGRTLSRLRTMGLSPGQGRRLLVFELVPLIGVAILAGGLAGFALPSLIGPALGLDGFTAGVSAGISLDPRLAGGVLAVAVLAVIAALVVENVANRRLRLGTVLRLGEE</sequence>
<evidence type="ECO:0000256" key="6">
    <source>
        <dbReference type="ARBA" id="ARBA00038076"/>
    </source>
</evidence>
<dbReference type="PANTHER" id="PTHR30572">
    <property type="entry name" value="MEMBRANE COMPONENT OF TRANSPORTER-RELATED"/>
    <property type="match status" value="1"/>
</dbReference>